<dbReference type="GO" id="GO:0031419">
    <property type="term" value="F:cobalamin binding"/>
    <property type="evidence" value="ECO:0007669"/>
    <property type="project" value="InterPro"/>
</dbReference>
<dbReference type="PROSITE" id="PS51918">
    <property type="entry name" value="RADICAL_SAM"/>
    <property type="match status" value="1"/>
</dbReference>
<comment type="cofactor">
    <cofactor evidence="1">
        <name>[4Fe-4S] cluster</name>
        <dbReference type="ChEBI" id="CHEBI:49883"/>
    </cofactor>
</comment>
<proteinExistence type="predicted"/>
<dbReference type="Gene3D" id="3.40.50.280">
    <property type="entry name" value="Cobalamin-binding domain"/>
    <property type="match status" value="1"/>
</dbReference>
<evidence type="ECO:0000256" key="3">
    <source>
        <dbReference type="ARBA" id="ARBA00022723"/>
    </source>
</evidence>
<keyword evidence="3" id="KW-0479">Metal-binding</keyword>
<evidence type="ECO:0000313" key="8">
    <source>
        <dbReference type="EMBL" id="OGD67385.1"/>
    </source>
</evidence>
<dbReference type="GO" id="GO:0051536">
    <property type="term" value="F:iron-sulfur cluster binding"/>
    <property type="evidence" value="ECO:0007669"/>
    <property type="project" value="UniProtKB-KW"/>
</dbReference>
<keyword evidence="4" id="KW-0408">Iron</keyword>
<keyword evidence="2" id="KW-0949">S-adenosyl-L-methionine</keyword>
<sequence length="447" mass="51161">MMNKGVIFANPPAIAREGQQRRGMFPLPFIALADALDREVQVESISPDLLNNYSLTTTILSQSSAAWIAITCYQETMQAVLELVEIAKKHWKKVVLGGHHVNIWGGDRILKEIPEVDFAIMGEGEIPLKMLIEAVDPKQIPGIWWRENGEPKTNILPLYFNDWVNRPPMTRGYSSFDYSALWARNQRIGRTGYSKPFSVIGIRGCAYAQRNRRRCTFCAIPLSNRLRCRNPKYFWEEIIWATHKYGIDLVWEHSDSFLGSTSWLAKLVKSRPPSTPPIWCYGRADEITTQTIESISKIGIEHIYIGIEVGSDQRLEEIQKGITLDQALNAIRLCHKHNIRIQPSFIVGLPGETKKSLQDTIAFAFLCKQEGADDIVFHEFILRKGLPWFETLALEYPALNRVVLDQGLLQNVLWQRFNPSLKREKALEMVQKVLQKFPNSELTAWNI</sequence>
<feature type="domain" description="B12-binding" evidence="6">
    <location>
        <begin position="9"/>
        <end position="142"/>
    </location>
</feature>
<organism evidence="8 9">
    <name type="scientific">Candidatus Berkelbacteria bacterium RIFCSPHIGHO2_12_FULL_36_9</name>
    <dbReference type="NCBI Taxonomy" id="1797469"/>
    <lineage>
        <taxon>Bacteria</taxon>
        <taxon>Candidatus Berkelbacteria</taxon>
    </lineage>
</organism>
<dbReference type="GO" id="GO:0046872">
    <property type="term" value="F:metal ion binding"/>
    <property type="evidence" value="ECO:0007669"/>
    <property type="project" value="UniProtKB-KW"/>
</dbReference>
<evidence type="ECO:0000259" key="7">
    <source>
        <dbReference type="PROSITE" id="PS51918"/>
    </source>
</evidence>
<evidence type="ECO:0000256" key="1">
    <source>
        <dbReference type="ARBA" id="ARBA00001966"/>
    </source>
</evidence>
<name>A0A1F5EJ31_9BACT</name>
<protein>
    <submittedName>
        <fullName evidence="8">Uncharacterized protein</fullName>
    </submittedName>
</protein>
<dbReference type="AlphaFoldDB" id="A0A1F5EJ31"/>
<evidence type="ECO:0000256" key="5">
    <source>
        <dbReference type="ARBA" id="ARBA00023014"/>
    </source>
</evidence>
<gene>
    <name evidence="8" type="ORF">A3F08_00680</name>
</gene>
<dbReference type="Proteomes" id="UP000176451">
    <property type="component" value="Unassembled WGS sequence"/>
</dbReference>
<dbReference type="EMBL" id="MEZV01000015">
    <property type="protein sequence ID" value="OGD67385.1"/>
    <property type="molecule type" value="Genomic_DNA"/>
</dbReference>
<dbReference type="InterPro" id="IPR006638">
    <property type="entry name" value="Elp3/MiaA/NifB-like_rSAM"/>
</dbReference>
<reference evidence="8 9" key="1">
    <citation type="journal article" date="2016" name="Nat. Commun.">
        <title>Thousands of microbial genomes shed light on interconnected biogeochemical processes in an aquifer system.</title>
        <authorList>
            <person name="Anantharaman K."/>
            <person name="Brown C.T."/>
            <person name="Hug L.A."/>
            <person name="Sharon I."/>
            <person name="Castelle C.J."/>
            <person name="Probst A.J."/>
            <person name="Thomas B.C."/>
            <person name="Singh A."/>
            <person name="Wilkins M.J."/>
            <person name="Karaoz U."/>
            <person name="Brodie E.L."/>
            <person name="Williams K.H."/>
            <person name="Hubbard S.S."/>
            <person name="Banfield J.F."/>
        </authorList>
    </citation>
    <scope>NUCLEOTIDE SEQUENCE [LARGE SCALE GENOMIC DNA]</scope>
</reference>
<dbReference type="Pfam" id="PF04055">
    <property type="entry name" value="Radical_SAM"/>
    <property type="match status" value="1"/>
</dbReference>
<dbReference type="SMART" id="SM00729">
    <property type="entry name" value="Elp3"/>
    <property type="match status" value="1"/>
</dbReference>
<evidence type="ECO:0000256" key="2">
    <source>
        <dbReference type="ARBA" id="ARBA00022691"/>
    </source>
</evidence>
<dbReference type="PROSITE" id="PS51332">
    <property type="entry name" value="B12_BINDING"/>
    <property type="match status" value="1"/>
</dbReference>
<comment type="caution">
    <text evidence="8">The sequence shown here is derived from an EMBL/GenBank/DDBJ whole genome shotgun (WGS) entry which is preliminary data.</text>
</comment>
<dbReference type="Pfam" id="PF02310">
    <property type="entry name" value="B12-binding"/>
    <property type="match status" value="1"/>
</dbReference>
<evidence type="ECO:0000313" key="9">
    <source>
        <dbReference type="Proteomes" id="UP000176451"/>
    </source>
</evidence>
<dbReference type="InterPro" id="IPR058240">
    <property type="entry name" value="rSAM_sf"/>
</dbReference>
<evidence type="ECO:0000259" key="6">
    <source>
        <dbReference type="PROSITE" id="PS51332"/>
    </source>
</evidence>
<dbReference type="PANTHER" id="PTHR43409">
    <property type="entry name" value="ANAEROBIC MAGNESIUM-PROTOPORPHYRIN IX MONOMETHYL ESTER CYCLASE-RELATED"/>
    <property type="match status" value="1"/>
</dbReference>
<dbReference type="STRING" id="1797469.A3F08_00680"/>
<dbReference type="InterPro" id="IPR006158">
    <property type="entry name" value="Cobalamin-bd"/>
</dbReference>
<accession>A0A1F5EJ31</accession>
<dbReference type="GO" id="GO:0003824">
    <property type="term" value="F:catalytic activity"/>
    <property type="evidence" value="ECO:0007669"/>
    <property type="project" value="InterPro"/>
</dbReference>
<evidence type="ECO:0000256" key="4">
    <source>
        <dbReference type="ARBA" id="ARBA00023004"/>
    </source>
</evidence>
<feature type="domain" description="Radical SAM core" evidence="7">
    <location>
        <begin position="191"/>
        <end position="420"/>
    </location>
</feature>
<dbReference type="Gene3D" id="3.80.30.20">
    <property type="entry name" value="tm_1862 like domain"/>
    <property type="match status" value="1"/>
</dbReference>
<dbReference type="InterPro" id="IPR051198">
    <property type="entry name" value="BchE-like"/>
</dbReference>
<dbReference type="InterPro" id="IPR023404">
    <property type="entry name" value="rSAM_horseshoe"/>
</dbReference>
<keyword evidence="5" id="KW-0411">Iron-sulfur</keyword>
<dbReference type="SFLD" id="SFLDG01082">
    <property type="entry name" value="B12-binding_domain_containing"/>
    <property type="match status" value="1"/>
</dbReference>
<dbReference type="InterPro" id="IPR007197">
    <property type="entry name" value="rSAM"/>
</dbReference>
<dbReference type="SUPFAM" id="SSF102114">
    <property type="entry name" value="Radical SAM enzymes"/>
    <property type="match status" value="1"/>
</dbReference>
<dbReference type="SFLD" id="SFLDS00029">
    <property type="entry name" value="Radical_SAM"/>
    <property type="match status" value="1"/>
</dbReference>